<dbReference type="SUPFAM" id="SSF54593">
    <property type="entry name" value="Glyoxalase/Bleomycin resistance protein/Dihydroxybiphenyl dioxygenase"/>
    <property type="match status" value="1"/>
</dbReference>
<sequence length="130" mass="15186">MDTIEWIILVTDHYDESRKFYRDVLELPIKREAREEEFSQFRLKNCFLAIYGRNAVESLVGNEYVGKAGGAIYTFAEVGDVDAIYTSLMKKGVRFVQPPKTQPWGQRTAYFTDPDGHMWEIQQWIEKPSL</sequence>
<feature type="domain" description="VOC" evidence="1">
    <location>
        <begin position="3"/>
        <end position="124"/>
    </location>
</feature>
<dbReference type="InterPro" id="IPR029068">
    <property type="entry name" value="Glyas_Bleomycin-R_OHBP_Dase"/>
</dbReference>
<name>A0A1F6AW49_9BACT</name>
<reference evidence="2 3" key="1">
    <citation type="journal article" date="2016" name="Nat. Commun.">
        <title>Thousands of microbial genomes shed light on interconnected biogeochemical processes in an aquifer system.</title>
        <authorList>
            <person name="Anantharaman K."/>
            <person name="Brown C.T."/>
            <person name="Hug L.A."/>
            <person name="Sharon I."/>
            <person name="Castelle C.J."/>
            <person name="Probst A.J."/>
            <person name="Thomas B.C."/>
            <person name="Singh A."/>
            <person name="Wilkins M.J."/>
            <person name="Karaoz U."/>
            <person name="Brodie E.L."/>
            <person name="Williams K.H."/>
            <person name="Hubbard S.S."/>
            <person name="Banfield J.F."/>
        </authorList>
    </citation>
    <scope>NUCLEOTIDE SEQUENCE [LARGE SCALE GENOMIC DNA]</scope>
</reference>
<dbReference type="PANTHER" id="PTHR36503">
    <property type="entry name" value="BLR2520 PROTEIN"/>
    <property type="match status" value="1"/>
</dbReference>
<dbReference type="Gene3D" id="3.10.180.10">
    <property type="entry name" value="2,3-Dihydroxybiphenyl 1,2-Dioxygenase, domain 1"/>
    <property type="match status" value="1"/>
</dbReference>
<evidence type="ECO:0000313" key="3">
    <source>
        <dbReference type="Proteomes" id="UP000176409"/>
    </source>
</evidence>
<gene>
    <name evidence="2" type="ORF">A2973_04330</name>
</gene>
<dbReference type="AlphaFoldDB" id="A0A1F6AW49"/>
<protein>
    <recommendedName>
        <fullName evidence="1">VOC domain-containing protein</fullName>
    </recommendedName>
</protein>
<dbReference type="PANTHER" id="PTHR36503:SF1">
    <property type="entry name" value="BLR2520 PROTEIN"/>
    <property type="match status" value="1"/>
</dbReference>
<dbReference type="PROSITE" id="PS51819">
    <property type="entry name" value="VOC"/>
    <property type="match status" value="1"/>
</dbReference>
<dbReference type="InterPro" id="IPR037523">
    <property type="entry name" value="VOC_core"/>
</dbReference>
<dbReference type="Proteomes" id="UP000176409">
    <property type="component" value="Unassembled WGS sequence"/>
</dbReference>
<dbReference type="InterPro" id="IPR004360">
    <property type="entry name" value="Glyas_Fos-R_dOase_dom"/>
</dbReference>
<accession>A0A1F6AW49</accession>
<evidence type="ECO:0000313" key="2">
    <source>
        <dbReference type="EMBL" id="OGG28906.1"/>
    </source>
</evidence>
<evidence type="ECO:0000259" key="1">
    <source>
        <dbReference type="PROSITE" id="PS51819"/>
    </source>
</evidence>
<comment type="caution">
    <text evidence="2">The sequence shown here is derived from an EMBL/GenBank/DDBJ whole genome shotgun (WGS) entry which is preliminary data.</text>
</comment>
<dbReference type="Pfam" id="PF00903">
    <property type="entry name" value="Glyoxalase"/>
    <property type="match status" value="1"/>
</dbReference>
<dbReference type="EMBL" id="MFJZ01000064">
    <property type="protein sequence ID" value="OGG28906.1"/>
    <property type="molecule type" value="Genomic_DNA"/>
</dbReference>
<proteinExistence type="predicted"/>
<organism evidence="2 3">
    <name type="scientific">Candidatus Gottesmanbacteria bacterium RIFCSPLOWO2_01_FULL_49_10</name>
    <dbReference type="NCBI Taxonomy" id="1798396"/>
    <lineage>
        <taxon>Bacteria</taxon>
        <taxon>Candidatus Gottesmaniibacteriota</taxon>
    </lineage>
</organism>
<dbReference type="STRING" id="1798396.A2973_04330"/>